<feature type="transmembrane region" description="Helical" evidence="6">
    <location>
        <begin position="177"/>
        <end position="193"/>
    </location>
</feature>
<feature type="transmembrane region" description="Helical" evidence="6">
    <location>
        <begin position="40"/>
        <end position="62"/>
    </location>
</feature>
<comment type="subcellular location">
    <subcellularLocation>
        <location evidence="1">Cell membrane</location>
        <topology evidence="1">Multi-pass membrane protein</topology>
    </subcellularLocation>
</comment>
<dbReference type="GO" id="GO:0016413">
    <property type="term" value="F:O-acetyltransferase activity"/>
    <property type="evidence" value="ECO:0007669"/>
    <property type="project" value="TreeGrafter"/>
</dbReference>
<keyword evidence="3 6" id="KW-0812">Transmembrane</keyword>
<dbReference type="PANTHER" id="PTHR40074:SF2">
    <property type="entry name" value="O-ACETYLTRANSFERASE WECH"/>
    <property type="match status" value="1"/>
</dbReference>
<dbReference type="InterPro" id="IPR002656">
    <property type="entry name" value="Acyl_transf_3_dom"/>
</dbReference>
<gene>
    <name evidence="8" type="ORF">E7Z79_01190</name>
</gene>
<feature type="transmembrane region" description="Helical" evidence="6">
    <location>
        <begin position="122"/>
        <end position="143"/>
    </location>
</feature>
<feature type="transmembrane region" description="Helical" evidence="6">
    <location>
        <begin position="82"/>
        <end position="102"/>
    </location>
</feature>
<feature type="transmembrane region" description="Helical" evidence="6">
    <location>
        <begin position="150"/>
        <end position="171"/>
    </location>
</feature>
<feature type="transmembrane region" description="Helical" evidence="6">
    <location>
        <begin position="235"/>
        <end position="255"/>
    </location>
</feature>
<evidence type="ECO:0000256" key="6">
    <source>
        <dbReference type="SAM" id="Phobius"/>
    </source>
</evidence>
<dbReference type="GO" id="GO:0009246">
    <property type="term" value="P:enterobacterial common antigen biosynthetic process"/>
    <property type="evidence" value="ECO:0007669"/>
    <property type="project" value="TreeGrafter"/>
</dbReference>
<keyword evidence="4 6" id="KW-1133">Transmembrane helix</keyword>
<dbReference type="PANTHER" id="PTHR40074">
    <property type="entry name" value="O-ACETYLTRANSFERASE WECH"/>
    <property type="match status" value="1"/>
</dbReference>
<feature type="transmembrane region" description="Helical" evidence="6">
    <location>
        <begin position="205"/>
        <end position="229"/>
    </location>
</feature>
<accession>A0A8T3V610</accession>
<dbReference type="RefSeq" id="WP_303738156.1">
    <property type="nucleotide sequence ID" value="NZ_SUTK01000003.1"/>
</dbReference>
<evidence type="ECO:0000256" key="5">
    <source>
        <dbReference type="ARBA" id="ARBA00023136"/>
    </source>
</evidence>
<feature type="transmembrane region" description="Helical" evidence="6">
    <location>
        <begin position="279"/>
        <end position="302"/>
    </location>
</feature>
<name>A0A8T3V610_9EURY</name>
<protein>
    <recommendedName>
        <fullName evidence="7">Acyltransferase 3 domain-containing protein</fullName>
    </recommendedName>
</protein>
<evidence type="ECO:0000256" key="4">
    <source>
        <dbReference type="ARBA" id="ARBA00022989"/>
    </source>
</evidence>
<evidence type="ECO:0000313" key="8">
    <source>
        <dbReference type="EMBL" id="MBE6501036.1"/>
    </source>
</evidence>
<dbReference type="AlphaFoldDB" id="A0A8T3V610"/>
<feature type="transmembrane region" description="Helical" evidence="6">
    <location>
        <begin position="322"/>
        <end position="341"/>
    </location>
</feature>
<evidence type="ECO:0000256" key="1">
    <source>
        <dbReference type="ARBA" id="ARBA00004651"/>
    </source>
</evidence>
<keyword evidence="5 6" id="KW-0472">Membrane</keyword>
<evidence type="ECO:0000259" key="7">
    <source>
        <dbReference type="Pfam" id="PF01757"/>
    </source>
</evidence>
<sequence length="353" mass="41258">MAKVKNRIFYIDEIRALAILLVLLIHVTKWFAHVETPDSLFWAFSSSFAALGNVGVPLFFMISGALLLNRDYDIKFFLKSKLLRIFIPFVFWIIIAILLRIYLNPDNATIHFVIAAIFQKGYVWFIWMLLGVYLFTPVINSFVQDKGLDGVKYFLVIWLVTIILTTLNMFPFMKIELSYFAGYVGYFMLGYYLKNFQPKLSKKYIMIISLIAFLITTAFVVFLILNHHMGIWDSFYRTIFPVIQATSVFVFFRFFEEYSNDHEESSINRFFTSMKSSSFGKAITSISVCSYGIYLTHYLFIWTLLHISEHVFPIFARNPFKWIPVVYLIVLVGSWGLVWIFSKIPYLKKVSGT</sequence>
<dbReference type="GO" id="GO:0005886">
    <property type="term" value="C:plasma membrane"/>
    <property type="evidence" value="ECO:0007669"/>
    <property type="project" value="UniProtKB-SubCell"/>
</dbReference>
<evidence type="ECO:0000256" key="3">
    <source>
        <dbReference type="ARBA" id="ARBA00022692"/>
    </source>
</evidence>
<reference evidence="8" key="1">
    <citation type="submission" date="2019-04" db="EMBL/GenBank/DDBJ databases">
        <title>Evolution of Biomass-Degrading Anaerobic Consortia Revealed by Metagenomics.</title>
        <authorList>
            <person name="Peng X."/>
        </authorList>
    </citation>
    <scope>NUCLEOTIDE SEQUENCE</scope>
    <source>
        <strain evidence="8">SIG18</strain>
    </source>
</reference>
<feature type="transmembrane region" description="Helical" evidence="6">
    <location>
        <begin position="16"/>
        <end position="34"/>
    </location>
</feature>
<evidence type="ECO:0000256" key="2">
    <source>
        <dbReference type="ARBA" id="ARBA00022475"/>
    </source>
</evidence>
<feature type="domain" description="Acyltransferase 3" evidence="7">
    <location>
        <begin position="9"/>
        <end position="338"/>
    </location>
</feature>
<organism evidence="8 9">
    <name type="scientific">Methanobrevibacter thaueri</name>
    <dbReference type="NCBI Taxonomy" id="190975"/>
    <lineage>
        <taxon>Archaea</taxon>
        <taxon>Methanobacteriati</taxon>
        <taxon>Methanobacteriota</taxon>
        <taxon>Methanomada group</taxon>
        <taxon>Methanobacteria</taxon>
        <taxon>Methanobacteriales</taxon>
        <taxon>Methanobacteriaceae</taxon>
        <taxon>Methanobrevibacter</taxon>
    </lineage>
</organism>
<keyword evidence="2" id="KW-1003">Cell membrane</keyword>
<dbReference type="EMBL" id="SUTK01000003">
    <property type="protein sequence ID" value="MBE6501036.1"/>
    <property type="molecule type" value="Genomic_DNA"/>
</dbReference>
<evidence type="ECO:0000313" key="9">
    <source>
        <dbReference type="Proteomes" id="UP000783037"/>
    </source>
</evidence>
<proteinExistence type="predicted"/>
<dbReference type="Pfam" id="PF01757">
    <property type="entry name" value="Acyl_transf_3"/>
    <property type="match status" value="1"/>
</dbReference>
<dbReference type="Proteomes" id="UP000783037">
    <property type="component" value="Unassembled WGS sequence"/>
</dbReference>
<comment type="caution">
    <text evidence="8">The sequence shown here is derived from an EMBL/GenBank/DDBJ whole genome shotgun (WGS) entry which is preliminary data.</text>
</comment>